<dbReference type="AlphaFoldDB" id="A0A8T0T316"/>
<evidence type="ECO:0000313" key="2">
    <source>
        <dbReference type="EMBL" id="KAG2603643.1"/>
    </source>
</evidence>
<name>A0A8T0T316_PANVG</name>
<accession>A0A8T0T316</accession>
<proteinExistence type="predicted"/>
<keyword evidence="3" id="KW-1185">Reference proteome</keyword>
<dbReference type="EMBL" id="CM029044">
    <property type="protein sequence ID" value="KAG2603643.1"/>
    <property type="molecule type" value="Genomic_DNA"/>
</dbReference>
<feature type="compositionally biased region" description="Low complexity" evidence="1">
    <location>
        <begin position="20"/>
        <end position="35"/>
    </location>
</feature>
<sequence length="217" mass="22727">MSSSSSSSRNLPIAEPHPPSSMGSNSSSTWPGGRAAARRAPRQPRPPPAPCSVLRAPPARSASRAPPAATSAAGPLLRVVSSARSLSLEEQGKLTADEVDIANLDPREGRELIERMFKAVEVSRTTTSACSTASGTASTFELPQIAAGGHRAPPDRGALQHLSARSLSLPLPPWLGLTQIRWLAAARSRRRAGDPAQAHRVDHSPPPPSHPSSVPSH</sequence>
<organism evidence="2 3">
    <name type="scientific">Panicum virgatum</name>
    <name type="common">Blackwell switchgrass</name>
    <dbReference type="NCBI Taxonomy" id="38727"/>
    <lineage>
        <taxon>Eukaryota</taxon>
        <taxon>Viridiplantae</taxon>
        <taxon>Streptophyta</taxon>
        <taxon>Embryophyta</taxon>
        <taxon>Tracheophyta</taxon>
        <taxon>Spermatophyta</taxon>
        <taxon>Magnoliopsida</taxon>
        <taxon>Liliopsida</taxon>
        <taxon>Poales</taxon>
        <taxon>Poaceae</taxon>
        <taxon>PACMAD clade</taxon>
        <taxon>Panicoideae</taxon>
        <taxon>Panicodae</taxon>
        <taxon>Paniceae</taxon>
        <taxon>Panicinae</taxon>
        <taxon>Panicum</taxon>
        <taxon>Panicum sect. Hiantes</taxon>
    </lineage>
</organism>
<feature type="compositionally biased region" description="Basic and acidic residues" evidence="1">
    <location>
        <begin position="191"/>
        <end position="203"/>
    </location>
</feature>
<evidence type="ECO:0000313" key="3">
    <source>
        <dbReference type="Proteomes" id="UP000823388"/>
    </source>
</evidence>
<feature type="region of interest" description="Disordered" evidence="1">
    <location>
        <begin position="186"/>
        <end position="217"/>
    </location>
</feature>
<gene>
    <name evidence="2" type="ORF">PVAP13_4NG002150</name>
</gene>
<dbReference type="Proteomes" id="UP000823388">
    <property type="component" value="Chromosome 4N"/>
</dbReference>
<feature type="region of interest" description="Disordered" evidence="1">
    <location>
        <begin position="1"/>
        <end position="76"/>
    </location>
</feature>
<evidence type="ECO:0000256" key="1">
    <source>
        <dbReference type="SAM" id="MobiDB-lite"/>
    </source>
</evidence>
<feature type="compositionally biased region" description="Low complexity" evidence="1">
    <location>
        <begin position="55"/>
        <end position="76"/>
    </location>
</feature>
<reference evidence="2" key="1">
    <citation type="submission" date="2020-05" db="EMBL/GenBank/DDBJ databases">
        <title>WGS assembly of Panicum virgatum.</title>
        <authorList>
            <person name="Lovell J.T."/>
            <person name="Jenkins J."/>
            <person name="Shu S."/>
            <person name="Juenger T.E."/>
            <person name="Schmutz J."/>
        </authorList>
    </citation>
    <scope>NUCLEOTIDE SEQUENCE</scope>
    <source>
        <strain evidence="2">AP13</strain>
    </source>
</reference>
<comment type="caution">
    <text evidence="2">The sequence shown here is derived from an EMBL/GenBank/DDBJ whole genome shotgun (WGS) entry which is preliminary data.</text>
</comment>
<protein>
    <submittedName>
        <fullName evidence="2">Uncharacterized protein</fullName>
    </submittedName>
</protein>